<evidence type="ECO:0000256" key="1">
    <source>
        <dbReference type="ARBA" id="ARBA00022679"/>
    </source>
</evidence>
<dbReference type="Pfam" id="PF00781">
    <property type="entry name" value="DAGK_cat"/>
    <property type="match status" value="1"/>
</dbReference>
<dbReference type="SUPFAM" id="SSF111331">
    <property type="entry name" value="NAD kinase/diacylglycerol kinase-like"/>
    <property type="match status" value="1"/>
</dbReference>
<dbReference type="PROSITE" id="PS50146">
    <property type="entry name" value="DAGK"/>
    <property type="match status" value="1"/>
</dbReference>
<evidence type="ECO:0000313" key="7">
    <source>
        <dbReference type="Proteomes" id="UP000317169"/>
    </source>
</evidence>
<dbReference type="Gene3D" id="2.60.200.40">
    <property type="match status" value="1"/>
</dbReference>
<keyword evidence="1" id="KW-0808">Transferase</keyword>
<keyword evidence="3 6" id="KW-0418">Kinase</keyword>
<dbReference type="InterPro" id="IPR050187">
    <property type="entry name" value="Lipid_Phosphate_FormReg"/>
</dbReference>
<keyword evidence="2" id="KW-0547">Nucleotide-binding</keyword>
<dbReference type="GO" id="GO:0016301">
    <property type="term" value="F:kinase activity"/>
    <property type="evidence" value="ECO:0007669"/>
    <property type="project" value="UniProtKB-KW"/>
</dbReference>
<feature type="domain" description="DAGKc" evidence="5">
    <location>
        <begin position="1"/>
        <end position="130"/>
    </location>
</feature>
<dbReference type="InterPro" id="IPR016064">
    <property type="entry name" value="NAD/diacylglycerol_kinase_sf"/>
</dbReference>
<sequence length="289" mass="31908">MEILMVINPVSGNQDKAFLVRKLRHFLEPKDTLELYKTNGQNDKEQIANLLQKNNFDRILVAGGDGSIKMLAECLQNPETPATPIAILPAGSANGLASDLNLPQTPETFLKVALGNKTRTIDAININNELGLHISDFGLNAELIKEFTNSSIRGKLGYALNSIPTLIQNEGPYPFTIKTKEKKFTRQAIMIALANSKKFGTGAIVNPDGKIDDGIFELLIFKKLDVLEILKTLNEEAEMSKDFVEIIPLKEVKISTPKPVSFQIDGEYCEDLTNVSAKIVPKILEVYVP</sequence>
<reference evidence="6 7" key="1">
    <citation type="submission" date="2019-06" db="EMBL/GenBank/DDBJ databases">
        <title>Flavibacter putida gen. nov., sp. nov., a novel marine bacterium of the family Flavobacteriaceae isolated from coastal seawater.</title>
        <authorList>
            <person name="Feng X."/>
        </authorList>
    </citation>
    <scope>NUCLEOTIDE SEQUENCE [LARGE SCALE GENOMIC DNA]</scope>
    <source>
        <strain evidence="6 7">PLHSN227</strain>
    </source>
</reference>
<dbReference type="OrthoDB" id="9786026at2"/>
<proteinExistence type="predicted"/>
<evidence type="ECO:0000313" key="6">
    <source>
        <dbReference type="EMBL" id="TQD39449.1"/>
    </source>
</evidence>
<organism evidence="6 7">
    <name type="scientific">Haloflavibacter putidus</name>
    <dbReference type="NCBI Taxonomy" id="2576776"/>
    <lineage>
        <taxon>Bacteria</taxon>
        <taxon>Pseudomonadati</taxon>
        <taxon>Bacteroidota</taxon>
        <taxon>Flavobacteriia</taxon>
        <taxon>Flavobacteriales</taxon>
        <taxon>Flavobacteriaceae</taxon>
        <taxon>Haloflavibacter</taxon>
    </lineage>
</organism>
<name>A0A507ZQ50_9FLAO</name>
<comment type="caution">
    <text evidence="6">The sequence shown here is derived from an EMBL/GenBank/DDBJ whole genome shotgun (WGS) entry which is preliminary data.</text>
</comment>
<dbReference type="PANTHER" id="PTHR12358">
    <property type="entry name" value="SPHINGOSINE KINASE"/>
    <property type="match status" value="1"/>
</dbReference>
<dbReference type="GO" id="GO:0005524">
    <property type="term" value="F:ATP binding"/>
    <property type="evidence" value="ECO:0007669"/>
    <property type="project" value="UniProtKB-KW"/>
</dbReference>
<protein>
    <submittedName>
        <fullName evidence="6">Diacylglycerol kinase</fullName>
    </submittedName>
</protein>
<dbReference type="PANTHER" id="PTHR12358:SF54">
    <property type="entry name" value="SPHINGOSINE KINASE RELATED PROTEIN"/>
    <property type="match status" value="1"/>
</dbReference>
<dbReference type="EMBL" id="VIAR01000004">
    <property type="protein sequence ID" value="TQD39449.1"/>
    <property type="molecule type" value="Genomic_DNA"/>
</dbReference>
<evidence type="ECO:0000256" key="2">
    <source>
        <dbReference type="ARBA" id="ARBA00022741"/>
    </source>
</evidence>
<gene>
    <name evidence="6" type="ORF">FKR84_06025</name>
</gene>
<dbReference type="Pfam" id="PF19279">
    <property type="entry name" value="YegS_C"/>
    <property type="match status" value="1"/>
</dbReference>
<dbReference type="SMART" id="SM00046">
    <property type="entry name" value="DAGKc"/>
    <property type="match status" value="1"/>
</dbReference>
<dbReference type="InterPro" id="IPR045540">
    <property type="entry name" value="YegS/DAGK_C"/>
</dbReference>
<dbReference type="InterPro" id="IPR017438">
    <property type="entry name" value="ATP-NAD_kinase_N"/>
</dbReference>
<dbReference type="Proteomes" id="UP000317169">
    <property type="component" value="Unassembled WGS sequence"/>
</dbReference>
<keyword evidence="7" id="KW-1185">Reference proteome</keyword>
<dbReference type="AlphaFoldDB" id="A0A507ZQ50"/>
<dbReference type="RefSeq" id="WP_141421396.1">
    <property type="nucleotide sequence ID" value="NZ_VIAR01000004.1"/>
</dbReference>
<evidence type="ECO:0000256" key="4">
    <source>
        <dbReference type="ARBA" id="ARBA00022840"/>
    </source>
</evidence>
<evidence type="ECO:0000256" key="3">
    <source>
        <dbReference type="ARBA" id="ARBA00022777"/>
    </source>
</evidence>
<keyword evidence="4" id="KW-0067">ATP-binding</keyword>
<evidence type="ECO:0000259" key="5">
    <source>
        <dbReference type="PROSITE" id="PS50146"/>
    </source>
</evidence>
<dbReference type="Gene3D" id="3.40.50.10330">
    <property type="entry name" value="Probable inorganic polyphosphate/atp-NAD kinase, domain 1"/>
    <property type="match status" value="1"/>
</dbReference>
<dbReference type="InterPro" id="IPR001206">
    <property type="entry name" value="Diacylglycerol_kinase_cat_dom"/>
</dbReference>
<accession>A0A507ZQ50</accession>